<dbReference type="OrthoDB" id="118550at2759"/>
<keyword evidence="2" id="KW-0805">Transcription regulation</keyword>
<evidence type="ECO:0000259" key="11">
    <source>
        <dbReference type="PROSITE" id="PS51294"/>
    </source>
</evidence>
<feature type="domain" description="SANT" evidence="10">
    <location>
        <begin position="117"/>
        <end position="165"/>
    </location>
</feature>
<dbReference type="FunFam" id="1.10.10.60:FF:000154">
    <property type="entry name" value="Transcription factor SRM1"/>
    <property type="match status" value="1"/>
</dbReference>
<keyword evidence="3" id="KW-0238">DNA-binding</keyword>
<dbReference type="KEGG" id="pda:103718882"/>
<dbReference type="PANTHER" id="PTHR44042">
    <property type="entry name" value="DUPLICATED HOMEODOMAIN-LIKE SUPERFAMILY PROTEIN-RELATED"/>
    <property type="match status" value="1"/>
</dbReference>
<dbReference type="PROSITE" id="PS50090">
    <property type="entry name" value="MYB_LIKE"/>
    <property type="match status" value="2"/>
</dbReference>
<dbReference type="InterPro" id="IPR017884">
    <property type="entry name" value="SANT_dom"/>
</dbReference>
<evidence type="ECO:0000313" key="12">
    <source>
        <dbReference type="Proteomes" id="UP000228380"/>
    </source>
</evidence>
<dbReference type="InterPro" id="IPR006447">
    <property type="entry name" value="Myb_dom_plants"/>
</dbReference>
<dbReference type="InterPro" id="IPR001005">
    <property type="entry name" value="SANT/Myb"/>
</dbReference>
<evidence type="ECO:0000256" key="6">
    <source>
        <dbReference type="ARBA" id="ARBA00068153"/>
    </source>
</evidence>
<dbReference type="GO" id="GO:0009744">
    <property type="term" value="P:response to sucrose"/>
    <property type="evidence" value="ECO:0007669"/>
    <property type="project" value="UniProtKB-ARBA"/>
</dbReference>
<dbReference type="GO" id="GO:0005634">
    <property type="term" value="C:nucleus"/>
    <property type="evidence" value="ECO:0007669"/>
    <property type="project" value="UniProtKB-SubCell"/>
</dbReference>
<dbReference type="PROSITE" id="PS51293">
    <property type="entry name" value="SANT"/>
    <property type="match status" value="1"/>
</dbReference>
<feature type="compositionally biased region" description="Acidic residues" evidence="8">
    <location>
        <begin position="70"/>
        <end position="86"/>
    </location>
</feature>
<evidence type="ECO:0000259" key="10">
    <source>
        <dbReference type="PROSITE" id="PS51293"/>
    </source>
</evidence>
<dbReference type="InterPro" id="IPR017930">
    <property type="entry name" value="Myb_dom"/>
</dbReference>
<feature type="region of interest" description="Disordered" evidence="8">
    <location>
        <begin position="162"/>
        <end position="184"/>
    </location>
</feature>
<dbReference type="PANTHER" id="PTHR44042:SF67">
    <property type="entry name" value="MYB-LIKE PROTEIN I"/>
    <property type="match status" value="1"/>
</dbReference>
<keyword evidence="12" id="KW-1185">Reference proteome</keyword>
<evidence type="ECO:0000256" key="3">
    <source>
        <dbReference type="ARBA" id="ARBA00023125"/>
    </source>
</evidence>
<dbReference type="SUPFAM" id="SSF46689">
    <property type="entry name" value="Homeodomain-like"/>
    <property type="match status" value="2"/>
</dbReference>
<dbReference type="GO" id="GO:0009739">
    <property type="term" value="P:response to gibberellin"/>
    <property type="evidence" value="ECO:0007669"/>
    <property type="project" value="UniProtKB-ARBA"/>
</dbReference>
<sequence>MEFFRRWTREEDKAFERALVAIPEGAPNRWLLIAAQVPGRSPGEVWERYRLLVNDLEMIERGEVETPWQWDDDDYNNADDDDDAGESSDAPGTSNARRRQISFSRGRGEERRRGIPWTEEEHRLFLDGLAKFGRGDWRNISRWAVKTRTPSQVASHAQKYFMRQGHNASNKESKRKSIHDITNP</sequence>
<accession>A0A8B7CTE9</accession>
<dbReference type="SMART" id="SM00717">
    <property type="entry name" value="SANT"/>
    <property type="match status" value="2"/>
</dbReference>
<feature type="domain" description="Myb-like" evidence="9">
    <location>
        <begin position="109"/>
        <end position="161"/>
    </location>
</feature>
<dbReference type="CDD" id="cd00167">
    <property type="entry name" value="SANT"/>
    <property type="match status" value="2"/>
</dbReference>
<dbReference type="Gene3D" id="1.10.10.60">
    <property type="entry name" value="Homeodomain-like"/>
    <property type="match status" value="2"/>
</dbReference>
<feature type="domain" description="HTH myb-type" evidence="11">
    <location>
        <begin position="1"/>
        <end position="57"/>
    </location>
</feature>
<dbReference type="FunFam" id="1.10.10.60:FF:000009">
    <property type="entry name" value="transcription factor MYB1R1"/>
    <property type="match status" value="1"/>
</dbReference>
<evidence type="ECO:0000256" key="5">
    <source>
        <dbReference type="ARBA" id="ARBA00023242"/>
    </source>
</evidence>
<feature type="region of interest" description="Disordered" evidence="8">
    <location>
        <begin position="67"/>
        <end position="114"/>
    </location>
</feature>
<keyword evidence="5" id="KW-0539">Nucleus</keyword>
<feature type="domain" description="Myb-like" evidence="9">
    <location>
        <begin position="6"/>
        <end position="53"/>
    </location>
</feature>
<dbReference type="PROSITE" id="PS51294">
    <property type="entry name" value="HTH_MYB"/>
    <property type="match status" value="2"/>
</dbReference>
<reference evidence="13" key="1">
    <citation type="submission" date="2025-08" db="UniProtKB">
        <authorList>
            <consortium name="RefSeq"/>
        </authorList>
    </citation>
    <scope>IDENTIFICATION</scope>
    <source>
        <tissue evidence="13">Young leaves</tissue>
    </source>
</reference>
<gene>
    <name evidence="13" type="primary">LOC103718882</name>
</gene>
<comment type="subcellular location">
    <subcellularLocation>
        <location evidence="1">Nucleus</location>
    </subcellularLocation>
</comment>
<dbReference type="InterPro" id="IPR009057">
    <property type="entry name" value="Homeodomain-like_sf"/>
</dbReference>
<proteinExistence type="predicted"/>
<evidence type="ECO:0000256" key="8">
    <source>
        <dbReference type="SAM" id="MobiDB-lite"/>
    </source>
</evidence>
<evidence type="ECO:0000256" key="4">
    <source>
        <dbReference type="ARBA" id="ARBA00023163"/>
    </source>
</evidence>
<evidence type="ECO:0000313" key="13">
    <source>
        <dbReference type="RefSeq" id="XP_008806104.2"/>
    </source>
</evidence>
<dbReference type="Proteomes" id="UP000228380">
    <property type="component" value="Unplaced"/>
</dbReference>
<organism evidence="12 13">
    <name type="scientific">Phoenix dactylifera</name>
    <name type="common">Date palm</name>
    <dbReference type="NCBI Taxonomy" id="42345"/>
    <lineage>
        <taxon>Eukaryota</taxon>
        <taxon>Viridiplantae</taxon>
        <taxon>Streptophyta</taxon>
        <taxon>Embryophyta</taxon>
        <taxon>Tracheophyta</taxon>
        <taxon>Spermatophyta</taxon>
        <taxon>Magnoliopsida</taxon>
        <taxon>Liliopsida</taxon>
        <taxon>Arecaceae</taxon>
        <taxon>Coryphoideae</taxon>
        <taxon>Phoeniceae</taxon>
        <taxon>Phoenix</taxon>
    </lineage>
</organism>
<keyword evidence="4" id="KW-0804">Transcription</keyword>
<dbReference type="Pfam" id="PF23082">
    <property type="entry name" value="Myb_DNA-binding_2"/>
    <property type="match status" value="1"/>
</dbReference>
<evidence type="ECO:0000256" key="2">
    <source>
        <dbReference type="ARBA" id="ARBA00023015"/>
    </source>
</evidence>
<dbReference type="Pfam" id="PF00249">
    <property type="entry name" value="Myb_DNA-binding"/>
    <property type="match status" value="1"/>
</dbReference>
<evidence type="ECO:0000259" key="9">
    <source>
        <dbReference type="PROSITE" id="PS50090"/>
    </source>
</evidence>
<evidence type="ECO:0000256" key="1">
    <source>
        <dbReference type="ARBA" id="ARBA00004123"/>
    </source>
</evidence>
<name>A0A8B7CTE9_PHODC</name>
<dbReference type="RefSeq" id="XP_008806104.2">
    <property type="nucleotide sequence ID" value="XM_008807882.4"/>
</dbReference>
<dbReference type="NCBIfam" id="TIGR01557">
    <property type="entry name" value="myb_SHAQKYF"/>
    <property type="match status" value="1"/>
</dbReference>
<evidence type="ECO:0000256" key="7">
    <source>
        <dbReference type="ARBA" id="ARBA00076145"/>
    </source>
</evidence>
<dbReference type="GeneID" id="103718882"/>
<dbReference type="GO" id="GO:0003677">
    <property type="term" value="F:DNA binding"/>
    <property type="evidence" value="ECO:0007669"/>
    <property type="project" value="UniProtKB-KW"/>
</dbReference>
<feature type="domain" description="HTH myb-type" evidence="11">
    <location>
        <begin position="109"/>
        <end position="165"/>
    </location>
</feature>
<dbReference type="AlphaFoldDB" id="A0A8B7CTE9"/>
<protein>
    <recommendedName>
        <fullName evidence="6">Transcription factor MYBS1</fullName>
    </recommendedName>
    <alternativeName>
        <fullName evidence="7">Myb-related protein S1</fullName>
    </alternativeName>
</protein>